<comment type="similarity">
    <text evidence="1">Belongs to the nitroreductase family.</text>
</comment>
<dbReference type="Pfam" id="PF00881">
    <property type="entry name" value="Nitroreductase"/>
    <property type="match status" value="1"/>
</dbReference>
<dbReference type="PANTHER" id="PTHR43673:SF12">
    <property type="entry name" value="PROTEIN DRGA"/>
    <property type="match status" value="1"/>
</dbReference>
<dbReference type="PANTHER" id="PTHR43673">
    <property type="entry name" value="NAD(P)H NITROREDUCTASE YDGI-RELATED"/>
    <property type="match status" value="1"/>
</dbReference>
<dbReference type="OrthoDB" id="9784375at2"/>
<comment type="caution">
    <text evidence="4">The sequence shown here is derived from an EMBL/GenBank/DDBJ whole genome shotgun (WGS) entry which is preliminary data.</text>
</comment>
<evidence type="ECO:0000256" key="2">
    <source>
        <dbReference type="ARBA" id="ARBA00023002"/>
    </source>
</evidence>
<sequence length="200" mass="22442">MNLFTAIEQRRAVKHYDPEGSVSEAAFNQIMNAVLLSPTSYNIQHWRFIRVTDPEIREQIQAAAWGQAQVTEAAELIILCADTQAWRRDPQRYWANTPAETQAVMLPMLEAFYAGKDQLQRDEAMRSCGIAAQTLMLSAKALGYDTCPMIGFDNEQLAEIIHLPEGHLIGMMITLGPAARAANPRAGQLPLDELLRENRF</sequence>
<evidence type="ECO:0000313" key="5">
    <source>
        <dbReference type="Proteomes" id="UP000253769"/>
    </source>
</evidence>
<evidence type="ECO:0000256" key="1">
    <source>
        <dbReference type="ARBA" id="ARBA00007118"/>
    </source>
</evidence>
<dbReference type="InterPro" id="IPR000415">
    <property type="entry name" value="Nitroreductase-like"/>
</dbReference>
<keyword evidence="5" id="KW-1185">Reference proteome</keyword>
<accession>A0A369WPA8</accession>
<gene>
    <name evidence="4" type="ORF">DV711_10100</name>
</gene>
<dbReference type="Gene3D" id="3.40.109.10">
    <property type="entry name" value="NADH Oxidase"/>
    <property type="match status" value="1"/>
</dbReference>
<name>A0A369WPA8_9GAMM</name>
<dbReference type="AlphaFoldDB" id="A0A369WPA8"/>
<organism evidence="4 5">
    <name type="scientific">Motiliproteus coralliicola</name>
    <dbReference type="NCBI Taxonomy" id="2283196"/>
    <lineage>
        <taxon>Bacteria</taxon>
        <taxon>Pseudomonadati</taxon>
        <taxon>Pseudomonadota</taxon>
        <taxon>Gammaproteobacteria</taxon>
        <taxon>Oceanospirillales</taxon>
        <taxon>Oceanospirillaceae</taxon>
        <taxon>Motiliproteus</taxon>
    </lineage>
</organism>
<dbReference type="SUPFAM" id="SSF55469">
    <property type="entry name" value="FMN-dependent nitroreductase-like"/>
    <property type="match status" value="1"/>
</dbReference>
<proteinExistence type="inferred from homology"/>
<dbReference type="Proteomes" id="UP000253769">
    <property type="component" value="Unassembled WGS sequence"/>
</dbReference>
<reference evidence="4 5" key="1">
    <citation type="submission" date="2018-07" db="EMBL/GenBank/DDBJ databases">
        <title>Motiliproteus coralliicola sp. nov., a bacterium isolated from Coral.</title>
        <authorList>
            <person name="Wang G."/>
        </authorList>
    </citation>
    <scope>NUCLEOTIDE SEQUENCE [LARGE SCALE GENOMIC DNA]</scope>
    <source>
        <strain evidence="4 5">C34</strain>
    </source>
</reference>
<dbReference type="RefSeq" id="WP_114695533.1">
    <property type="nucleotide sequence ID" value="NZ_QQOH01000002.1"/>
</dbReference>
<evidence type="ECO:0000313" key="4">
    <source>
        <dbReference type="EMBL" id="RDE22899.1"/>
    </source>
</evidence>
<dbReference type="EMBL" id="QQOH01000002">
    <property type="protein sequence ID" value="RDE22899.1"/>
    <property type="molecule type" value="Genomic_DNA"/>
</dbReference>
<protein>
    <submittedName>
        <fullName evidence="4">Nitroreductase family protein</fullName>
    </submittedName>
</protein>
<dbReference type="InterPro" id="IPR029479">
    <property type="entry name" value="Nitroreductase"/>
</dbReference>
<dbReference type="CDD" id="cd02137">
    <property type="entry name" value="MhqN-like"/>
    <property type="match status" value="1"/>
</dbReference>
<feature type="domain" description="Nitroreductase" evidence="3">
    <location>
        <begin position="7"/>
        <end position="176"/>
    </location>
</feature>
<dbReference type="GO" id="GO:0016491">
    <property type="term" value="F:oxidoreductase activity"/>
    <property type="evidence" value="ECO:0007669"/>
    <property type="project" value="UniProtKB-KW"/>
</dbReference>
<keyword evidence="2" id="KW-0560">Oxidoreductase</keyword>
<evidence type="ECO:0000259" key="3">
    <source>
        <dbReference type="Pfam" id="PF00881"/>
    </source>
</evidence>